<protein>
    <submittedName>
        <fullName evidence="1">Uncharacterized protein</fullName>
    </submittedName>
</protein>
<comment type="caution">
    <text evidence="1">The sequence shown here is derived from an EMBL/GenBank/DDBJ whole genome shotgun (WGS) entry which is preliminary data.</text>
</comment>
<gene>
    <name evidence="1" type="ORF">PR048_030343</name>
</gene>
<proteinExistence type="predicted"/>
<organism evidence="1 2">
    <name type="scientific">Dryococelus australis</name>
    <dbReference type="NCBI Taxonomy" id="614101"/>
    <lineage>
        <taxon>Eukaryota</taxon>
        <taxon>Metazoa</taxon>
        <taxon>Ecdysozoa</taxon>
        <taxon>Arthropoda</taxon>
        <taxon>Hexapoda</taxon>
        <taxon>Insecta</taxon>
        <taxon>Pterygota</taxon>
        <taxon>Neoptera</taxon>
        <taxon>Polyneoptera</taxon>
        <taxon>Phasmatodea</taxon>
        <taxon>Verophasmatodea</taxon>
        <taxon>Anareolatae</taxon>
        <taxon>Phasmatidae</taxon>
        <taxon>Eurycanthinae</taxon>
        <taxon>Dryococelus</taxon>
    </lineage>
</organism>
<reference evidence="1 2" key="1">
    <citation type="submission" date="2023-02" db="EMBL/GenBank/DDBJ databases">
        <title>LHISI_Scaffold_Assembly.</title>
        <authorList>
            <person name="Stuart O.P."/>
            <person name="Cleave R."/>
            <person name="Magrath M.J.L."/>
            <person name="Mikheyev A.S."/>
        </authorList>
    </citation>
    <scope>NUCLEOTIDE SEQUENCE [LARGE SCALE GENOMIC DNA]</scope>
    <source>
        <strain evidence="1">Daus_M_001</strain>
        <tissue evidence="1">Leg muscle</tissue>
    </source>
</reference>
<evidence type="ECO:0000313" key="1">
    <source>
        <dbReference type="EMBL" id="KAJ8868802.1"/>
    </source>
</evidence>
<evidence type="ECO:0000313" key="2">
    <source>
        <dbReference type="Proteomes" id="UP001159363"/>
    </source>
</evidence>
<dbReference type="EMBL" id="JARBHB010000014">
    <property type="protein sequence ID" value="KAJ8868802.1"/>
    <property type="molecule type" value="Genomic_DNA"/>
</dbReference>
<keyword evidence="2" id="KW-1185">Reference proteome</keyword>
<sequence length="124" mass="13804">MQWRASWQHNSTDISSEPGKAQSTCIGTLGLDDKFTVACMLYTADTACHVLVCWSGIRNSVRVLCHCKTILAQEKPIGSLLLMLLSGGWSYPRKPTSHCGRNSSLVGISHDSVHAIMRNYLYYR</sequence>
<accession>A0ABQ9G9H5</accession>
<dbReference type="Proteomes" id="UP001159363">
    <property type="component" value="Chromosome 13"/>
</dbReference>
<name>A0ABQ9G9H5_9NEOP</name>